<evidence type="ECO:0008006" key="3">
    <source>
        <dbReference type="Google" id="ProtNLM"/>
    </source>
</evidence>
<dbReference type="Proteomes" id="UP000518752">
    <property type="component" value="Unassembled WGS sequence"/>
</dbReference>
<organism evidence="1 2">
    <name type="scientific">Collybiopsis confluens</name>
    <dbReference type="NCBI Taxonomy" id="2823264"/>
    <lineage>
        <taxon>Eukaryota</taxon>
        <taxon>Fungi</taxon>
        <taxon>Dikarya</taxon>
        <taxon>Basidiomycota</taxon>
        <taxon>Agaricomycotina</taxon>
        <taxon>Agaricomycetes</taxon>
        <taxon>Agaricomycetidae</taxon>
        <taxon>Agaricales</taxon>
        <taxon>Marasmiineae</taxon>
        <taxon>Omphalotaceae</taxon>
        <taxon>Collybiopsis</taxon>
    </lineage>
</organism>
<dbReference type="OrthoDB" id="3261578at2759"/>
<evidence type="ECO:0000313" key="1">
    <source>
        <dbReference type="EMBL" id="KAF5391521.1"/>
    </source>
</evidence>
<reference evidence="1 2" key="1">
    <citation type="journal article" date="2020" name="ISME J.">
        <title>Uncovering the hidden diversity of litter-decomposition mechanisms in mushroom-forming fungi.</title>
        <authorList>
            <person name="Floudas D."/>
            <person name="Bentzer J."/>
            <person name="Ahren D."/>
            <person name="Johansson T."/>
            <person name="Persson P."/>
            <person name="Tunlid A."/>
        </authorList>
    </citation>
    <scope>NUCLEOTIDE SEQUENCE [LARGE SCALE GENOMIC DNA]</scope>
    <source>
        <strain evidence="1 2">CBS 406.79</strain>
    </source>
</reference>
<proteinExistence type="predicted"/>
<dbReference type="Gene3D" id="2.60.40.640">
    <property type="match status" value="1"/>
</dbReference>
<keyword evidence="2" id="KW-1185">Reference proteome</keyword>
<dbReference type="EMBL" id="JAACJN010000009">
    <property type="protein sequence ID" value="KAF5391521.1"/>
    <property type="molecule type" value="Genomic_DNA"/>
</dbReference>
<accession>A0A8H5MF78</accession>
<gene>
    <name evidence="1" type="ORF">D9757_002504</name>
</gene>
<dbReference type="AlphaFoldDB" id="A0A8H5MF78"/>
<comment type="caution">
    <text evidence="1">The sequence shown here is derived from an EMBL/GenBank/DDBJ whole genome shotgun (WGS) entry which is preliminary data.</text>
</comment>
<sequence>MYDDSELVLADLSGFPRADAFDDIPGRALSLTSTKASSSAKFIHNLVFKNTKSFASLVLYGDGSLSNQSPTYLEGSELSGLLKVSLAKPESINMIVVFMRGQIVSGKSKHAFFESSQTLWFHPAKSFRKLQGEYTWPFSMNIPQQVKLMVGPNDSLRPESARLPHDCLEKRIPARVEYHVVVRFYRRGPLRTDYRIVAPFRYIPIIRPQPPSQRRQIAYKENVELPDPVADPEGWYTLPSTCFHGRWVNHQSVEATCTLSLALPLAYTRGSVIPLHLTIQSKNAQALEALSSPSFIICHLRRTIRYLSAEDFRETNFRLRKLGKFQHDHFELATWWSPSSLVSAKEPFKRSLRGEIPLPPDLKPTTIIGRFRLEVCLFSSSQ</sequence>
<dbReference type="InterPro" id="IPR014752">
    <property type="entry name" value="Arrestin-like_C"/>
</dbReference>
<evidence type="ECO:0000313" key="2">
    <source>
        <dbReference type="Proteomes" id="UP000518752"/>
    </source>
</evidence>
<protein>
    <recommendedName>
        <fullName evidence="3">Arrestin-like N-terminal domain-containing protein</fullName>
    </recommendedName>
</protein>
<name>A0A8H5MF78_9AGAR</name>